<evidence type="ECO:0000256" key="4">
    <source>
        <dbReference type="ARBA" id="ARBA00022777"/>
    </source>
</evidence>
<reference evidence="8" key="1">
    <citation type="submission" date="2023-06" db="EMBL/GenBank/DDBJ databases">
        <title>Survivors Of The Sea: Transcriptome response of Skeletonema marinoi to long-term dormancy.</title>
        <authorList>
            <person name="Pinder M.I.M."/>
            <person name="Kourtchenko O."/>
            <person name="Robertson E.K."/>
            <person name="Larsson T."/>
            <person name="Maumus F."/>
            <person name="Osuna-Cruz C.M."/>
            <person name="Vancaester E."/>
            <person name="Stenow R."/>
            <person name="Vandepoele K."/>
            <person name="Ploug H."/>
            <person name="Bruchert V."/>
            <person name="Godhe A."/>
            <person name="Topel M."/>
        </authorList>
    </citation>
    <scope>NUCLEOTIDE SEQUENCE</scope>
    <source>
        <strain evidence="8">R05AC</strain>
    </source>
</reference>
<dbReference type="EC" id="2.7.11.-" evidence="8"/>
<evidence type="ECO:0000256" key="6">
    <source>
        <dbReference type="SAM" id="MobiDB-lite"/>
    </source>
</evidence>
<dbReference type="EMBL" id="JATAAI010000027">
    <property type="protein sequence ID" value="KAK1736886.1"/>
    <property type="molecule type" value="Genomic_DNA"/>
</dbReference>
<comment type="caution">
    <text evidence="8">The sequence shown here is derived from an EMBL/GenBank/DDBJ whole genome shotgun (WGS) entry which is preliminary data.</text>
</comment>
<dbReference type="InterPro" id="IPR004166">
    <property type="entry name" value="a-kinase_dom"/>
</dbReference>
<evidence type="ECO:0000256" key="5">
    <source>
        <dbReference type="ARBA" id="ARBA00022840"/>
    </source>
</evidence>
<dbReference type="Gene3D" id="3.20.200.10">
    <property type="entry name" value="MHCK/EF2 kinase"/>
    <property type="match status" value="1"/>
</dbReference>
<dbReference type="SMART" id="SM00811">
    <property type="entry name" value="Alpha_kinase"/>
    <property type="match status" value="1"/>
</dbReference>
<keyword evidence="1" id="KW-0723">Serine/threonine-protein kinase</keyword>
<accession>A0AAD9D7C6</accession>
<dbReference type="PROSITE" id="PS51158">
    <property type="entry name" value="ALPHA_KINASE"/>
    <property type="match status" value="1"/>
</dbReference>
<dbReference type="InterPro" id="IPR011009">
    <property type="entry name" value="Kinase-like_dom_sf"/>
</dbReference>
<protein>
    <submittedName>
        <fullName evidence="8">Alpha kinase family protein</fullName>
        <ecNumber evidence="8">2.7.11.-</ecNumber>
    </submittedName>
</protein>
<dbReference type="Proteomes" id="UP001224775">
    <property type="component" value="Unassembled WGS sequence"/>
</dbReference>
<gene>
    <name evidence="8" type="ORF">QTG54_012331</name>
</gene>
<feature type="domain" description="Alpha-type protein kinase" evidence="7">
    <location>
        <begin position="220"/>
        <end position="465"/>
    </location>
</feature>
<name>A0AAD9D7C6_9STRA</name>
<evidence type="ECO:0000256" key="3">
    <source>
        <dbReference type="ARBA" id="ARBA00022741"/>
    </source>
</evidence>
<evidence type="ECO:0000259" key="7">
    <source>
        <dbReference type="PROSITE" id="PS51158"/>
    </source>
</evidence>
<dbReference type="AlphaFoldDB" id="A0AAD9D7C6"/>
<dbReference type="SUPFAM" id="SSF53300">
    <property type="entry name" value="vWA-like"/>
    <property type="match status" value="1"/>
</dbReference>
<dbReference type="SUPFAM" id="SSF56112">
    <property type="entry name" value="Protein kinase-like (PK-like)"/>
    <property type="match status" value="1"/>
</dbReference>
<sequence>MRKTDASKSVTRSDLVWLSLAVDYIGKRLRTGEATSKDFFSFVELGGDQKYLMDWILYNNIIDFLRSHQPCGEGNYLPAIDKAQSLLSYNRSGKCALQLIFLSDGAPSDFKGNQEMCKYEAWQFSTLEEMVKTAEEYNCQGFLMKASLRVEDLSSAFCQMSTLITDTKTTMTDFKTNSQRTFRDLIREPKSAIRVYVEKETAWKVYTNLPGSGSNVVRAFFDKEKYLWTYPERTFESYSAVGIAVRDYIFGEGKERAVRRVREVNSRGQFVGTPLVGKETLFQEDLDPHDVRAFHKNFCKLQQLAKKYARYFNRKLLSLPGIDRSKMPTIQFLDCWVMLFNKENNERGAILVEKMLDHEKYMKWNTNDIPQAFSHFTYNASGRRFLVCDLQGVLDMKKTPPVFELTDPAIHYSEQTRRSDFGRTDKGENGIDQFFQTHTCSDLCRMVCRQWVNAAEDDVIQYESIRGGQVVEEAGERETPEEEKKSVKRVKFAL</sequence>
<dbReference type="GO" id="GO:0005524">
    <property type="term" value="F:ATP binding"/>
    <property type="evidence" value="ECO:0007669"/>
    <property type="project" value="UniProtKB-KW"/>
</dbReference>
<feature type="compositionally biased region" description="Basic and acidic residues" evidence="6">
    <location>
        <begin position="474"/>
        <end position="485"/>
    </location>
</feature>
<feature type="region of interest" description="Disordered" evidence="6">
    <location>
        <begin position="471"/>
        <end position="494"/>
    </location>
</feature>
<keyword evidence="3" id="KW-0547">Nucleotide-binding</keyword>
<dbReference type="InterPro" id="IPR036465">
    <property type="entry name" value="vWFA_dom_sf"/>
</dbReference>
<dbReference type="GO" id="GO:0004674">
    <property type="term" value="F:protein serine/threonine kinase activity"/>
    <property type="evidence" value="ECO:0007669"/>
    <property type="project" value="UniProtKB-KW"/>
</dbReference>
<keyword evidence="9" id="KW-1185">Reference proteome</keyword>
<keyword evidence="2 8" id="KW-0808">Transferase</keyword>
<dbReference type="Pfam" id="PF02816">
    <property type="entry name" value="Alpha_kinase"/>
    <property type="match status" value="1"/>
</dbReference>
<dbReference type="InterPro" id="IPR051852">
    <property type="entry name" value="Alpha-type_PK"/>
</dbReference>
<keyword evidence="5" id="KW-0067">ATP-binding</keyword>
<organism evidence="8 9">
    <name type="scientific">Skeletonema marinoi</name>
    <dbReference type="NCBI Taxonomy" id="267567"/>
    <lineage>
        <taxon>Eukaryota</taxon>
        <taxon>Sar</taxon>
        <taxon>Stramenopiles</taxon>
        <taxon>Ochrophyta</taxon>
        <taxon>Bacillariophyta</taxon>
        <taxon>Coscinodiscophyceae</taxon>
        <taxon>Thalassiosirophycidae</taxon>
        <taxon>Thalassiosirales</taxon>
        <taxon>Skeletonemataceae</taxon>
        <taxon>Skeletonema</taxon>
        <taxon>Skeletonema marinoi-dohrnii complex</taxon>
    </lineage>
</organism>
<keyword evidence="4 8" id="KW-0418">Kinase</keyword>
<evidence type="ECO:0000313" key="8">
    <source>
        <dbReference type="EMBL" id="KAK1736886.1"/>
    </source>
</evidence>
<evidence type="ECO:0000256" key="1">
    <source>
        <dbReference type="ARBA" id="ARBA00022527"/>
    </source>
</evidence>
<dbReference type="PANTHER" id="PTHR45992">
    <property type="entry name" value="EUKARYOTIC ELONGATION FACTOR 2 KINASE-RELATED"/>
    <property type="match status" value="1"/>
</dbReference>
<evidence type="ECO:0000313" key="9">
    <source>
        <dbReference type="Proteomes" id="UP001224775"/>
    </source>
</evidence>
<proteinExistence type="predicted"/>
<evidence type="ECO:0000256" key="2">
    <source>
        <dbReference type="ARBA" id="ARBA00022679"/>
    </source>
</evidence>
<dbReference type="PANTHER" id="PTHR45992:SF11">
    <property type="entry name" value="ALPHA-TYPE PROTEIN KINASE DOMAIN-CONTAINING PROTEIN"/>
    <property type="match status" value="1"/>
</dbReference>